<evidence type="ECO:0000313" key="3">
    <source>
        <dbReference type="Proteomes" id="UP001066276"/>
    </source>
</evidence>
<dbReference type="AlphaFoldDB" id="A0AAV7VGL9"/>
<comment type="caution">
    <text evidence="2">The sequence shown here is derived from an EMBL/GenBank/DDBJ whole genome shotgun (WGS) entry which is preliminary data.</text>
</comment>
<evidence type="ECO:0000313" key="2">
    <source>
        <dbReference type="EMBL" id="KAJ1199418.1"/>
    </source>
</evidence>
<dbReference type="Proteomes" id="UP001066276">
    <property type="component" value="Chromosome 2_1"/>
</dbReference>
<dbReference type="EMBL" id="JANPWB010000003">
    <property type="protein sequence ID" value="KAJ1199418.1"/>
    <property type="molecule type" value="Genomic_DNA"/>
</dbReference>
<keyword evidence="3" id="KW-1185">Reference proteome</keyword>
<evidence type="ECO:0000256" key="1">
    <source>
        <dbReference type="SAM" id="MobiDB-lite"/>
    </source>
</evidence>
<feature type="compositionally biased region" description="Basic and acidic residues" evidence="1">
    <location>
        <begin position="40"/>
        <end position="51"/>
    </location>
</feature>
<gene>
    <name evidence="2" type="ORF">NDU88_003254</name>
</gene>
<proteinExistence type="predicted"/>
<reference evidence="2" key="1">
    <citation type="journal article" date="2022" name="bioRxiv">
        <title>Sequencing and chromosome-scale assembly of the giantPleurodeles waltlgenome.</title>
        <authorList>
            <person name="Brown T."/>
            <person name="Elewa A."/>
            <person name="Iarovenko S."/>
            <person name="Subramanian E."/>
            <person name="Araus A.J."/>
            <person name="Petzold A."/>
            <person name="Susuki M."/>
            <person name="Suzuki K.-i.T."/>
            <person name="Hayashi T."/>
            <person name="Toyoda A."/>
            <person name="Oliveira C."/>
            <person name="Osipova E."/>
            <person name="Leigh N.D."/>
            <person name="Simon A."/>
            <person name="Yun M.H."/>
        </authorList>
    </citation>
    <scope>NUCLEOTIDE SEQUENCE</scope>
    <source>
        <strain evidence="2">20211129_DDA</strain>
        <tissue evidence="2">Liver</tissue>
    </source>
</reference>
<accession>A0AAV7VGL9</accession>
<feature type="region of interest" description="Disordered" evidence="1">
    <location>
        <begin position="31"/>
        <end position="51"/>
    </location>
</feature>
<name>A0AAV7VGL9_PLEWA</name>
<protein>
    <submittedName>
        <fullName evidence="2">Uncharacterized protein</fullName>
    </submittedName>
</protein>
<sequence length="98" mass="11142">MVCNCFGGRKLAASDIRVEDISCCRCLIRQAKQSQGSEPIEDRSEDNGPNEIDLRELLMDVKTSLKTIDAKIDLLTNHLDHVKQRVDKYEARLDHVES</sequence>
<organism evidence="2 3">
    <name type="scientific">Pleurodeles waltl</name>
    <name type="common">Iberian ribbed newt</name>
    <dbReference type="NCBI Taxonomy" id="8319"/>
    <lineage>
        <taxon>Eukaryota</taxon>
        <taxon>Metazoa</taxon>
        <taxon>Chordata</taxon>
        <taxon>Craniata</taxon>
        <taxon>Vertebrata</taxon>
        <taxon>Euteleostomi</taxon>
        <taxon>Amphibia</taxon>
        <taxon>Batrachia</taxon>
        <taxon>Caudata</taxon>
        <taxon>Salamandroidea</taxon>
        <taxon>Salamandridae</taxon>
        <taxon>Pleurodelinae</taxon>
        <taxon>Pleurodeles</taxon>
    </lineage>
</organism>